<evidence type="ECO:0000313" key="2">
    <source>
        <dbReference type="Proteomes" id="UP000034952"/>
    </source>
</evidence>
<dbReference type="EMBL" id="LBPY01000022">
    <property type="protein sequence ID" value="KKP65645.1"/>
    <property type="molecule type" value="Genomic_DNA"/>
</dbReference>
<proteinExistence type="predicted"/>
<evidence type="ECO:0000313" key="1">
    <source>
        <dbReference type="EMBL" id="KKP65645.1"/>
    </source>
</evidence>
<dbReference type="AlphaFoldDB" id="A0A0G0DRH6"/>
<gene>
    <name evidence="1" type="ORF">UR64_C0022G0005</name>
</gene>
<comment type="caution">
    <text evidence="1">The sequence shown here is derived from an EMBL/GenBank/DDBJ whole genome shotgun (WGS) entry which is preliminary data.</text>
</comment>
<reference evidence="1 2" key="1">
    <citation type="journal article" date="2015" name="Nature">
        <title>rRNA introns, odd ribosomes, and small enigmatic genomes across a large radiation of phyla.</title>
        <authorList>
            <person name="Brown C.T."/>
            <person name="Hug L.A."/>
            <person name="Thomas B.C."/>
            <person name="Sharon I."/>
            <person name="Castelle C.J."/>
            <person name="Singh A."/>
            <person name="Wilkins M.J."/>
            <person name="Williams K.H."/>
            <person name="Banfield J.F."/>
        </authorList>
    </citation>
    <scope>NUCLEOTIDE SEQUENCE [LARGE SCALE GENOMIC DNA]</scope>
</reference>
<organism evidence="1 2">
    <name type="scientific">Candidatus Nomurabacteria bacterium GW2011_GWE1_35_16</name>
    <dbReference type="NCBI Taxonomy" id="1618761"/>
    <lineage>
        <taxon>Bacteria</taxon>
        <taxon>Candidatus Nomuraibacteriota</taxon>
    </lineage>
</organism>
<protein>
    <submittedName>
        <fullName evidence="1">Uncharacterized protein</fullName>
    </submittedName>
</protein>
<dbReference type="Proteomes" id="UP000034952">
    <property type="component" value="Unassembled WGS sequence"/>
</dbReference>
<name>A0A0G0DRH6_9BACT</name>
<sequence length="92" mass="10506">MEKTEKIIIRSKGIDGNKIYYTLKDSDRAIDIEEMGIKNFSLEFKTKYPEIAKKLSDFYKRSCCGPFPAEQVLLPVEPDASADLLEEISKIT</sequence>
<accession>A0A0G0DRH6</accession>